<comment type="caution">
    <text evidence="2">The sequence shown here is derived from an EMBL/GenBank/DDBJ whole genome shotgun (WGS) entry which is preliminary data.</text>
</comment>
<dbReference type="InterPro" id="IPR013216">
    <property type="entry name" value="Methyltransf_11"/>
</dbReference>
<name>A0A2H0WTI6_9BACT</name>
<dbReference type="InterPro" id="IPR029063">
    <property type="entry name" value="SAM-dependent_MTases_sf"/>
</dbReference>
<dbReference type="Gene3D" id="3.40.50.150">
    <property type="entry name" value="Vaccinia Virus protein VP39"/>
    <property type="match status" value="1"/>
</dbReference>
<dbReference type="AlphaFoldDB" id="A0A2H0WTI6"/>
<dbReference type="Proteomes" id="UP000231198">
    <property type="component" value="Unassembled WGS sequence"/>
</dbReference>
<evidence type="ECO:0000313" key="2">
    <source>
        <dbReference type="EMBL" id="PIS15970.1"/>
    </source>
</evidence>
<accession>A0A2H0WTI6</accession>
<evidence type="ECO:0000259" key="1">
    <source>
        <dbReference type="Pfam" id="PF08241"/>
    </source>
</evidence>
<sequence>MLAEDVRYLMSNWELHYNETEPTFTGNFLLPWAMNLRGRSILDVTSGQGIEARWLNDRGFHIVAQDYCMKLLDSGYHAERVCACAETLPYGDQSFHGVLTKDALIFLSPEQRVNLLSEANRVLVRGGSLLIRTESLTNCMRVHYLDEAHGPVKEVFTDDGSRWRENVRKIAMEYGEVLWVEFPTTSESLEQLAAQRGFDYELLSRFNHDDNLAKESRWIGYGGFIAKLGKK</sequence>
<evidence type="ECO:0000313" key="3">
    <source>
        <dbReference type="Proteomes" id="UP000231198"/>
    </source>
</evidence>
<gene>
    <name evidence="2" type="ORF">COT62_00935</name>
</gene>
<protein>
    <recommendedName>
        <fullName evidence="1">Methyltransferase type 11 domain-containing protein</fullName>
    </recommendedName>
</protein>
<feature type="domain" description="Methyltransferase type 11" evidence="1">
    <location>
        <begin position="42"/>
        <end position="131"/>
    </location>
</feature>
<dbReference type="CDD" id="cd02440">
    <property type="entry name" value="AdoMet_MTases"/>
    <property type="match status" value="1"/>
</dbReference>
<proteinExistence type="predicted"/>
<reference evidence="3" key="1">
    <citation type="submission" date="2017-09" db="EMBL/GenBank/DDBJ databases">
        <title>Depth-based differentiation of microbial function through sediment-hosted aquifers and enrichment of novel symbionts in the deep terrestrial subsurface.</title>
        <authorList>
            <person name="Probst A.J."/>
            <person name="Ladd B."/>
            <person name="Jarett J.K."/>
            <person name="Geller-Mcgrath D.E."/>
            <person name="Sieber C.M.K."/>
            <person name="Emerson J.B."/>
            <person name="Anantharaman K."/>
            <person name="Thomas B.C."/>
            <person name="Malmstrom R."/>
            <person name="Stieglmeier M."/>
            <person name="Klingl A."/>
            <person name="Woyke T."/>
            <person name="Ryan C.M."/>
            <person name="Banfield J.F."/>
        </authorList>
    </citation>
    <scope>NUCLEOTIDE SEQUENCE [LARGE SCALE GENOMIC DNA]</scope>
</reference>
<dbReference type="GO" id="GO:0008757">
    <property type="term" value="F:S-adenosylmethionine-dependent methyltransferase activity"/>
    <property type="evidence" value="ECO:0007669"/>
    <property type="project" value="InterPro"/>
</dbReference>
<dbReference type="SUPFAM" id="SSF53335">
    <property type="entry name" value="S-adenosyl-L-methionine-dependent methyltransferases"/>
    <property type="match status" value="1"/>
</dbReference>
<dbReference type="EMBL" id="PEZG01000020">
    <property type="protein sequence ID" value="PIS15970.1"/>
    <property type="molecule type" value="Genomic_DNA"/>
</dbReference>
<dbReference type="Pfam" id="PF08241">
    <property type="entry name" value="Methyltransf_11"/>
    <property type="match status" value="1"/>
</dbReference>
<organism evidence="2 3">
    <name type="scientific">Candidatus Roizmanbacteria bacterium CG09_land_8_20_14_0_10_41_9</name>
    <dbReference type="NCBI Taxonomy" id="1974850"/>
    <lineage>
        <taxon>Bacteria</taxon>
        <taxon>Candidatus Roizmaniibacteriota</taxon>
    </lineage>
</organism>